<dbReference type="OrthoDB" id="1934555at2759"/>
<dbReference type="Gramene" id="PRQ60370">
    <property type="protein sequence ID" value="PRQ60370"/>
    <property type="gene ID" value="RchiOBHm_Chr1g0380431"/>
</dbReference>
<feature type="compositionally biased region" description="Gly residues" evidence="1">
    <location>
        <begin position="57"/>
        <end position="66"/>
    </location>
</feature>
<accession>A0A2P6SNV8</accession>
<proteinExistence type="predicted"/>
<sequence>MEKESEAVNEASPIRKLALFSLPSQPPEPPGMLTPPLLTSVSVPFQWEEAPGKPRHFGGGEGGGGTETKAKCARSLELPPRLLVSEAKVTNMPSPTTVLDGPEVGRTLSFSYALRSPSKEVKGGGGGGFGSMRWARFRKNKEAGEGNFDFPPTDSGGDRTKVKITRVRSKASFFNGAHHSRSHMWASICESLKQVVPWRRRQEKLRKSATVGYEPQNPILTS</sequence>
<reference evidence="2 3" key="1">
    <citation type="journal article" date="2018" name="Nat. Genet.">
        <title>The Rosa genome provides new insights in the design of modern roses.</title>
        <authorList>
            <person name="Bendahmane M."/>
        </authorList>
    </citation>
    <scope>NUCLEOTIDE SEQUENCE [LARGE SCALE GENOMIC DNA]</scope>
    <source>
        <strain evidence="3">cv. Old Blush</strain>
    </source>
</reference>
<protein>
    <submittedName>
        <fullName evidence="2">Uncharacterized protein</fullName>
    </submittedName>
</protein>
<feature type="region of interest" description="Disordered" evidence="1">
    <location>
        <begin position="49"/>
        <end position="71"/>
    </location>
</feature>
<organism evidence="2 3">
    <name type="scientific">Rosa chinensis</name>
    <name type="common">China rose</name>
    <dbReference type="NCBI Taxonomy" id="74649"/>
    <lineage>
        <taxon>Eukaryota</taxon>
        <taxon>Viridiplantae</taxon>
        <taxon>Streptophyta</taxon>
        <taxon>Embryophyta</taxon>
        <taxon>Tracheophyta</taxon>
        <taxon>Spermatophyta</taxon>
        <taxon>Magnoliopsida</taxon>
        <taxon>eudicotyledons</taxon>
        <taxon>Gunneridae</taxon>
        <taxon>Pentapetalae</taxon>
        <taxon>rosids</taxon>
        <taxon>fabids</taxon>
        <taxon>Rosales</taxon>
        <taxon>Rosaceae</taxon>
        <taxon>Rosoideae</taxon>
        <taxon>Rosoideae incertae sedis</taxon>
        <taxon>Rosa</taxon>
    </lineage>
</organism>
<dbReference type="STRING" id="74649.A0A2P6SNV8"/>
<evidence type="ECO:0000313" key="2">
    <source>
        <dbReference type="EMBL" id="PRQ60370.1"/>
    </source>
</evidence>
<dbReference type="PANTHER" id="PTHR34371:SF6">
    <property type="entry name" value="MEMBRANE-ASSOCIATED KINASE REGULATOR 6"/>
    <property type="match status" value="1"/>
</dbReference>
<dbReference type="Proteomes" id="UP000238479">
    <property type="component" value="Chromosome 1"/>
</dbReference>
<comment type="caution">
    <text evidence="2">The sequence shown here is derived from an EMBL/GenBank/DDBJ whole genome shotgun (WGS) entry which is preliminary data.</text>
</comment>
<dbReference type="EMBL" id="PDCK01000039">
    <property type="protein sequence ID" value="PRQ60370.1"/>
    <property type="molecule type" value="Genomic_DNA"/>
</dbReference>
<dbReference type="PANTHER" id="PTHR34371">
    <property type="entry name" value="OS01G0551000 PROTEIN"/>
    <property type="match status" value="1"/>
</dbReference>
<evidence type="ECO:0000313" key="3">
    <source>
        <dbReference type="Proteomes" id="UP000238479"/>
    </source>
</evidence>
<keyword evidence="3" id="KW-1185">Reference proteome</keyword>
<evidence type="ECO:0000256" key="1">
    <source>
        <dbReference type="SAM" id="MobiDB-lite"/>
    </source>
</evidence>
<name>A0A2P6SNV8_ROSCH</name>
<gene>
    <name evidence="2" type="ORF">RchiOBHm_Chr1g0380431</name>
</gene>
<dbReference type="AlphaFoldDB" id="A0A2P6SNV8"/>
<dbReference type="OMA" id="WGSFRKN"/>